<dbReference type="Pfam" id="PF01094">
    <property type="entry name" value="ANF_receptor"/>
    <property type="match status" value="1"/>
</dbReference>
<feature type="non-terminal residue" evidence="11">
    <location>
        <position position="1"/>
    </location>
</feature>
<keyword evidence="9" id="KW-0732">Signal</keyword>
<feature type="domain" description="Receptor ligand binding region" evidence="10">
    <location>
        <begin position="96"/>
        <end position="423"/>
    </location>
</feature>
<evidence type="ECO:0000256" key="1">
    <source>
        <dbReference type="ARBA" id="ARBA00004370"/>
    </source>
</evidence>
<dbReference type="SUPFAM" id="SSF53822">
    <property type="entry name" value="Periplasmic binding protein-like I"/>
    <property type="match status" value="1"/>
</dbReference>
<dbReference type="InterPro" id="IPR001828">
    <property type="entry name" value="ANF_lig-bd_rcpt"/>
</dbReference>
<evidence type="ECO:0000256" key="5">
    <source>
        <dbReference type="ARBA" id="ARBA00023136"/>
    </source>
</evidence>
<keyword evidence="5" id="KW-0472">Membrane</keyword>
<evidence type="ECO:0000256" key="3">
    <source>
        <dbReference type="ARBA" id="ARBA00022989"/>
    </source>
</evidence>
<organism evidence="11">
    <name type="scientific">Tetraselmis sp. GSL018</name>
    <dbReference type="NCBI Taxonomy" id="582737"/>
    <lineage>
        <taxon>Eukaryota</taxon>
        <taxon>Viridiplantae</taxon>
        <taxon>Chlorophyta</taxon>
        <taxon>core chlorophytes</taxon>
        <taxon>Chlorodendrophyceae</taxon>
        <taxon>Chlorodendrales</taxon>
        <taxon>Chlorodendraceae</taxon>
        <taxon>Tetraselmis</taxon>
    </lineage>
</organism>
<feature type="non-terminal residue" evidence="11">
    <location>
        <position position="424"/>
    </location>
</feature>
<keyword evidence="3" id="KW-1133">Transmembrane helix</keyword>
<sequence length="424" mass="46486">RMLLFSLLCGLMLLLDASLQLCISLPIQSVVDGEPVLYSNEPATEAAAALTAILDVNNRNCSLLEKGCGESLNLEGTEYVQLTPTLVDWRSTSIFSAAPSVFSCLRSGSTVALGFWNSEFCAPAAFFASTHGVLVFGNRAKTPFLSVEERFPLFARTSFSQLLQMTWLAEFMNYLGWGQVSVVLQRGEIGEASSQAFLQQARNKGILVNLETIDDSGGIDFGAVDWVLAFPALSAAVESVKESRTTRIILLDLSAEFVVGFLKAASSTGLNVQAYVWIVAKTPIKDILSLADRERASLPEGLLTGLISVEKPFAEEAAQRLNEERLSRFQENEIRPFLRDLDGEQDPRMDERLVEEVRRGARHMEALYMYDAVWAIALAYAKARREGAGGGAAGPEELLRAIKDLPAFEGLSGPVEFDERADRR</sequence>
<dbReference type="GO" id="GO:0004965">
    <property type="term" value="F:G protein-coupled GABA receptor activity"/>
    <property type="evidence" value="ECO:0007669"/>
    <property type="project" value="InterPro"/>
</dbReference>
<keyword evidence="6" id="KW-0675">Receptor</keyword>
<name>A0A061SH85_9CHLO</name>
<keyword evidence="8" id="KW-0807">Transducer</keyword>
<dbReference type="EMBL" id="GBEZ01000355">
    <property type="protein sequence ID" value="JAC84527.1"/>
    <property type="molecule type" value="Transcribed_RNA"/>
</dbReference>
<proteinExistence type="predicted"/>
<keyword evidence="2" id="KW-0812">Transmembrane</keyword>
<evidence type="ECO:0000313" key="11">
    <source>
        <dbReference type="EMBL" id="JAC84527.1"/>
    </source>
</evidence>
<dbReference type="AlphaFoldDB" id="A0A061SH85"/>
<dbReference type="GO" id="GO:0007214">
    <property type="term" value="P:gamma-aminobutyric acid signaling pathway"/>
    <property type="evidence" value="ECO:0007669"/>
    <property type="project" value="TreeGrafter"/>
</dbReference>
<protein>
    <recommendedName>
        <fullName evidence="10">Receptor ligand binding region domain-containing protein</fullName>
    </recommendedName>
</protein>
<evidence type="ECO:0000259" key="10">
    <source>
        <dbReference type="Pfam" id="PF01094"/>
    </source>
</evidence>
<feature type="chain" id="PRO_5001610381" description="Receptor ligand binding region domain-containing protein" evidence="9">
    <location>
        <begin position="25"/>
        <end position="424"/>
    </location>
</feature>
<evidence type="ECO:0000256" key="8">
    <source>
        <dbReference type="ARBA" id="ARBA00023224"/>
    </source>
</evidence>
<gene>
    <name evidence="11" type="ORF">TSPGSL018_762</name>
</gene>
<reference evidence="11" key="1">
    <citation type="submission" date="2014-05" db="EMBL/GenBank/DDBJ databases">
        <title>The transcriptome of the halophilic microalga Tetraselmis sp. GSL018 isolated from the Great Salt Lake, Utah.</title>
        <authorList>
            <person name="Jinkerson R.E."/>
            <person name="D'Adamo S."/>
            <person name="Posewitz M.C."/>
        </authorList>
    </citation>
    <scope>NUCLEOTIDE SEQUENCE</scope>
    <source>
        <strain evidence="11">GSL018</strain>
    </source>
</reference>
<evidence type="ECO:0000256" key="7">
    <source>
        <dbReference type="ARBA" id="ARBA00023180"/>
    </source>
</evidence>
<dbReference type="InterPro" id="IPR028082">
    <property type="entry name" value="Peripla_BP_I"/>
</dbReference>
<dbReference type="PANTHER" id="PTHR10519">
    <property type="entry name" value="GABA-B RECEPTOR"/>
    <property type="match status" value="1"/>
</dbReference>
<keyword evidence="7" id="KW-0325">Glycoprotein</keyword>
<comment type="subcellular location">
    <subcellularLocation>
        <location evidence="1">Membrane</location>
    </subcellularLocation>
</comment>
<evidence type="ECO:0000256" key="2">
    <source>
        <dbReference type="ARBA" id="ARBA00022692"/>
    </source>
</evidence>
<evidence type="ECO:0000256" key="4">
    <source>
        <dbReference type="ARBA" id="ARBA00023040"/>
    </source>
</evidence>
<evidence type="ECO:0000256" key="9">
    <source>
        <dbReference type="SAM" id="SignalP"/>
    </source>
</evidence>
<dbReference type="InterPro" id="IPR002455">
    <property type="entry name" value="GPCR3_GABA-B"/>
</dbReference>
<dbReference type="PANTHER" id="PTHR10519:SF20">
    <property type="entry name" value="G-PROTEIN COUPLED RECEPTOR 156-RELATED"/>
    <property type="match status" value="1"/>
</dbReference>
<feature type="signal peptide" evidence="9">
    <location>
        <begin position="1"/>
        <end position="24"/>
    </location>
</feature>
<evidence type="ECO:0000256" key="6">
    <source>
        <dbReference type="ARBA" id="ARBA00023170"/>
    </source>
</evidence>
<dbReference type="GO" id="GO:0038039">
    <property type="term" value="C:G protein-coupled receptor heterodimeric complex"/>
    <property type="evidence" value="ECO:0007669"/>
    <property type="project" value="TreeGrafter"/>
</dbReference>
<dbReference type="Gene3D" id="3.40.50.2300">
    <property type="match status" value="2"/>
</dbReference>
<accession>A0A061SH85</accession>
<keyword evidence="4" id="KW-0297">G-protein coupled receptor</keyword>